<feature type="region of interest" description="Disordered" evidence="2">
    <location>
        <begin position="90"/>
        <end position="286"/>
    </location>
</feature>
<evidence type="ECO:0000313" key="4">
    <source>
        <dbReference type="Proteomes" id="UP000054007"/>
    </source>
</evidence>
<feature type="coiled-coil region" evidence="1">
    <location>
        <begin position="432"/>
        <end position="497"/>
    </location>
</feature>
<gene>
    <name evidence="3" type="ORF">CYLTODRAFT_388526</name>
</gene>
<feature type="compositionally biased region" description="Acidic residues" evidence="2">
    <location>
        <begin position="528"/>
        <end position="550"/>
    </location>
</feature>
<feature type="compositionally biased region" description="Acidic residues" evidence="2">
    <location>
        <begin position="111"/>
        <end position="120"/>
    </location>
</feature>
<name>A0A0D7BPH8_9AGAR</name>
<protein>
    <submittedName>
        <fullName evidence="3">Uncharacterized protein</fullName>
    </submittedName>
</protein>
<feature type="compositionally biased region" description="Low complexity" evidence="2">
    <location>
        <begin position="100"/>
        <end position="110"/>
    </location>
</feature>
<evidence type="ECO:0000256" key="2">
    <source>
        <dbReference type="SAM" id="MobiDB-lite"/>
    </source>
</evidence>
<reference evidence="3 4" key="1">
    <citation type="journal article" date="2015" name="Fungal Genet. Biol.">
        <title>Evolution of novel wood decay mechanisms in Agaricales revealed by the genome sequences of Fistulina hepatica and Cylindrobasidium torrendii.</title>
        <authorList>
            <person name="Floudas D."/>
            <person name="Held B.W."/>
            <person name="Riley R."/>
            <person name="Nagy L.G."/>
            <person name="Koehler G."/>
            <person name="Ransdell A.S."/>
            <person name="Younus H."/>
            <person name="Chow J."/>
            <person name="Chiniquy J."/>
            <person name="Lipzen A."/>
            <person name="Tritt A."/>
            <person name="Sun H."/>
            <person name="Haridas S."/>
            <person name="LaButti K."/>
            <person name="Ohm R.A."/>
            <person name="Kues U."/>
            <person name="Blanchette R.A."/>
            <person name="Grigoriev I.V."/>
            <person name="Minto R.E."/>
            <person name="Hibbett D.S."/>
        </authorList>
    </citation>
    <scope>NUCLEOTIDE SEQUENCE [LARGE SCALE GENOMIC DNA]</scope>
    <source>
        <strain evidence="3 4">FP15055 ss-10</strain>
    </source>
</reference>
<keyword evidence="4" id="KW-1185">Reference proteome</keyword>
<keyword evidence="1" id="KW-0175">Coiled coil</keyword>
<feature type="region of interest" description="Disordered" evidence="2">
    <location>
        <begin position="616"/>
        <end position="636"/>
    </location>
</feature>
<evidence type="ECO:0000313" key="3">
    <source>
        <dbReference type="EMBL" id="KIY72458.1"/>
    </source>
</evidence>
<evidence type="ECO:0000256" key="1">
    <source>
        <dbReference type="SAM" id="Coils"/>
    </source>
</evidence>
<feature type="compositionally biased region" description="Low complexity" evidence="2">
    <location>
        <begin position="151"/>
        <end position="160"/>
    </location>
</feature>
<feature type="coiled-coil region" evidence="1">
    <location>
        <begin position="309"/>
        <end position="396"/>
    </location>
</feature>
<dbReference type="EMBL" id="KN880443">
    <property type="protein sequence ID" value="KIY72458.1"/>
    <property type="molecule type" value="Genomic_DNA"/>
</dbReference>
<feature type="compositionally biased region" description="Acidic residues" evidence="2">
    <location>
        <begin position="277"/>
        <end position="286"/>
    </location>
</feature>
<sequence>MDNSHGGKRDSIADTQDKIDEIFRVHPETTWNPDEEMCLPLSAVPGVLIELDMYDANTRNSIEDFMGKVDNNSLVPSYSILDLVHNLGKTRDDSPEATPEAAELGSSGSEEALDEHSDDYDGSRPPSREVPQTPKSSVFDTGRRQRTTPLGAAPPSSFAPRRPRGPGRRRSDAGQSDSESGHGRSSSRTSFRAPSNPASPTMGEPPASIHASLGTPSPYRPGSRSSSRMGRTAASPFDDYDSDEGAGATATYNDLGRRNDDFLKSVNSLPMPRSGDSDEEEEEDEEYLVRVVGREIVSSTTSIELGERLEALVKANQALVEKLRSVERNINVKQDGHDTELEQYRLRIEELEGALNAAKRDDRDLRNKERQQLNQIADLEAEVASLTAQYQAAHNTVAMWQKNAQEATAKSASYRDELRQRDFEMSTVKSKADQAEYEHHRLRQDIQAQEARSAQLEADIKQANMFYAQLEEQKQENLILKETIDRLRMELEEARNNPLDTPLQGPPSRGSTITRSLGAELGNLFIGPDEDLSEGSQEEEESTTAVDSDGEDVIQTVITRRRKVGRTHKHDTVTQEFKEYSDTSVQHEPEEFLSAMSTQTDPEPIVRRLSFSIQTEPIPDPEPVIITRSPTPPPLRQTSEIEIQTDPIEVEVVAPPSPVAGPSTIVQIVTDQPPAYSRDPSDMAKEHQTGNETLRKWHDGRHFQLPVRGIPGGVSVATVEDWEALKAELGVECRIIDRAISESGERKDEPGKGNRRRRSSRLYNIYNTYVYGDGNVSGAVAHTAIVMGASALVFLALSPYIGGAPIVPGGASAYDRAAWNSFNSIQPPGDGFAVDGTRTVWSFLGRVGGGAARVARGYPT</sequence>
<dbReference type="STRING" id="1314674.A0A0D7BPH8"/>
<accession>A0A0D7BPH8</accession>
<dbReference type="Proteomes" id="UP000054007">
    <property type="component" value="Unassembled WGS sequence"/>
</dbReference>
<dbReference type="AlphaFoldDB" id="A0A0D7BPH8"/>
<feature type="region of interest" description="Disordered" evidence="2">
    <location>
        <begin position="527"/>
        <end position="550"/>
    </location>
</feature>
<dbReference type="OrthoDB" id="432685at2759"/>
<feature type="compositionally biased region" description="Low complexity" evidence="2">
    <location>
        <begin position="214"/>
        <end position="235"/>
    </location>
</feature>
<proteinExistence type="predicted"/>
<organism evidence="3 4">
    <name type="scientific">Cylindrobasidium torrendii FP15055 ss-10</name>
    <dbReference type="NCBI Taxonomy" id="1314674"/>
    <lineage>
        <taxon>Eukaryota</taxon>
        <taxon>Fungi</taxon>
        <taxon>Dikarya</taxon>
        <taxon>Basidiomycota</taxon>
        <taxon>Agaricomycotina</taxon>
        <taxon>Agaricomycetes</taxon>
        <taxon>Agaricomycetidae</taxon>
        <taxon>Agaricales</taxon>
        <taxon>Marasmiineae</taxon>
        <taxon>Physalacriaceae</taxon>
        <taxon>Cylindrobasidium</taxon>
    </lineage>
</organism>